<feature type="region of interest" description="Disordered" evidence="1">
    <location>
        <begin position="1"/>
        <end position="25"/>
    </location>
</feature>
<evidence type="ECO:0000256" key="1">
    <source>
        <dbReference type="SAM" id="MobiDB-lite"/>
    </source>
</evidence>
<dbReference type="Proteomes" id="UP000070133">
    <property type="component" value="Unassembled WGS sequence"/>
</dbReference>
<organism evidence="2 3">
    <name type="scientific">Pseudocercospora eumusae</name>
    <dbReference type="NCBI Taxonomy" id="321146"/>
    <lineage>
        <taxon>Eukaryota</taxon>
        <taxon>Fungi</taxon>
        <taxon>Dikarya</taxon>
        <taxon>Ascomycota</taxon>
        <taxon>Pezizomycotina</taxon>
        <taxon>Dothideomycetes</taxon>
        <taxon>Dothideomycetidae</taxon>
        <taxon>Mycosphaerellales</taxon>
        <taxon>Mycosphaerellaceae</taxon>
        <taxon>Pseudocercospora</taxon>
    </lineage>
</organism>
<sequence length="137" mass="14995">MSNLQNRSTTLKAPDHGKPAVRRAKRVPLLTIDTTLKNGEKQIAKSSFDTGCGNDDFFGACEEKANVLQKIQPEIKTPSKNVDRSSGTKRLLEQEMCVDEAGKFGKLGEDMFSKDEYGKARQELAATAAVSSCNARK</sequence>
<evidence type="ECO:0000313" key="3">
    <source>
        <dbReference type="Proteomes" id="UP000070133"/>
    </source>
</evidence>
<reference evidence="2 3" key="1">
    <citation type="submission" date="2015-07" db="EMBL/GenBank/DDBJ databases">
        <title>Comparative genomics of the Sigatoka disease complex on banana suggests a link between parallel evolutionary changes in Pseudocercospora fijiensis and Pseudocercospora eumusae and increased virulence on the banana host.</title>
        <authorList>
            <person name="Chang T.-C."/>
            <person name="Salvucci A."/>
            <person name="Crous P.W."/>
            <person name="Stergiopoulos I."/>
        </authorList>
    </citation>
    <scope>NUCLEOTIDE SEQUENCE [LARGE SCALE GENOMIC DNA]</scope>
    <source>
        <strain evidence="2 3">CBS 114824</strain>
    </source>
</reference>
<proteinExistence type="predicted"/>
<dbReference type="AlphaFoldDB" id="A0A139HPI5"/>
<keyword evidence="3" id="KW-1185">Reference proteome</keyword>
<name>A0A139HPI5_9PEZI</name>
<accession>A0A139HPI5</accession>
<evidence type="ECO:0000313" key="2">
    <source>
        <dbReference type="EMBL" id="KXT04307.1"/>
    </source>
</evidence>
<dbReference type="EMBL" id="LFZN01000022">
    <property type="protein sequence ID" value="KXT04307.1"/>
    <property type="molecule type" value="Genomic_DNA"/>
</dbReference>
<protein>
    <submittedName>
        <fullName evidence="2">Uncharacterized protein</fullName>
    </submittedName>
</protein>
<gene>
    <name evidence="2" type="ORF">AC578_7908</name>
</gene>
<comment type="caution">
    <text evidence="2">The sequence shown here is derived from an EMBL/GenBank/DDBJ whole genome shotgun (WGS) entry which is preliminary data.</text>
</comment>
<feature type="compositionally biased region" description="Polar residues" evidence="1">
    <location>
        <begin position="1"/>
        <end position="11"/>
    </location>
</feature>